<evidence type="ECO:0000256" key="1">
    <source>
        <dbReference type="ARBA" id="ARBA00022491"/>
    </source>
</evidence>
<gene>
    <name evidence="6" type="ORF">SAMN05443428_101146</name>
</gene>
<feature type="domain" description="HTH lacI-type" evidence="5">
    <location>
        <begin position="6"/>
        <end position="50"/>
    </location>
</feature>
<evidence type="ECO:0000259" key="5">
    <source>
        <dbReference type="PROSITE" id="PS50932"/>
    </source>
</evidence>
<keyword evidence="1" id="KW-0678">Repressor</keyword>
<dbReference type="GO" id="GO:0000976">
    <property type="term" value="F:transcription cis-regulatory region binding"/>
    <property type="evidence" value="ECO:0007669"/>
    <property type="project" value="TreeGrafter"/>
</dbReference>
<evidence type="ECO:0000256" key="4">
    <source>
        <dbReference type="ARBA" id="ARBA00023163"/>
    </source>
</evidence>
<dbReference type="OrthoDB" id="43195at2"/>
<organism evidence="6 7">
    <name type="scientific">Caloramator quimbayensis</name>
    <dbReference type="NCBI Taxonomy" id="1147123"/>
    <lineage>
        <taxon>Bacteria</taxon>
        <taxon>Bacillati</taxon>
        <taxon>Bacillota</taxon>
        <taxon>Clostridia</taxon>
        <taxon>Eubacteriales</taxon>
        <taxon>Clostridiaceae</taxon>
        <taxon>Caloramator</taxon>
    </lineage>
</organism>
<dbReference type="PANTHER" id="PTHR30146:SF148">
    <property type="entry name" value="HTH-TYPE TRANSCRIPTIONAL REPRESSOR PURR-RELATED"/>
    <property type="match status" value="1"/>
</dbReference>
<accession>A0A1T4WFN0</accession>
<dbReference type="Pfam" id="PF00356">
    <property type="entry name" value="LacI"/>
    <property type="match status" value="1"/>
</dbReference>
<dbReference type="SUPFAM" id="SSF53822">
    <property type="entry name" value="Periplasmic binding protein-like I"/>
    <property type="match status" value="1"/>
</dbReference>
<dbReference type="PROSITE" id="PS50932">
    <property type="entry name" value="HTH_LACI_2"/>
    <property type="match status" value="1"/>
</dbReference>
<dbReference type="CDD" id="cd19974">
    <property type="entry name" value="PBP1_LacI-like"/>
    <property type="match status" value="1"/>
</dbReference>
<dbReference type="SMART" id="SM00354">
    <property type="entry name" value="HTH_LACI"/>
    <property type="match status" value="1"/>
</dbReference>
<dbReference type="CDD" id="cd01392">
    <property type="entry name" value="HTH_LacI"/>
    <property type="match status" value="1"/>
</dbReference>
<dbReference type="PANTHER" id="PTHR30146">
    <property type="entry name" value="LACI-RELATED TRANSCRIPTIONAL REPRESSOR"/>
    <property type="match status" value="1"/>
</dbReference>
<name>A0A1T4WFN0_9CLOT</name>
<dbReference type="RefSeq" id="WP_078695180.1">
    <property type="nucleotide sequence ID" value="NZ_FUYH01000001.1"/>
</dbReference>
<evidence type="ECO:0000256" key="2">
    <source>
        <dbReference type="ARBA" id="ARBA00023015"/>
    </source>
</evidence>
<dbReference type="InterPro" id="IPR046335">
    <property type="entry name" value="LacI/GalR-like_sensor"/>
</dbReference>
<protein>
    <submittedName>
        <fullName evidence="6">LacI family transcriptional regulator</fullName>
    </submittedName>
</protein>
<keyword evidence="7" id="KW-1185">Reference proteome</keyword>
<dbReference type="STRING" id="1147123.SAMN05443428_101146"/>
<dbReference type="Pfam" id="PF13377">
    <property type="entry name" value="Peripla_BP_3"/>
    <property type="match status" value="1"/>
</dbReference>
<proteinExistence type="predicted"/>
<sequence>MSKSKVTLEDIASLLNVSKNTVSKALRGAPGVSDELREKICNLAVELNYKKFQKNNLNLTYNITLLCRKTFLIDETFWAKVLYGITNYASQNNIKLNIVNVDENKEDKPDTLSTILSNDIDGIIIAGTISDNFLKRIKNSRIPFIVIDHYSEEIECDYINTSNQSGIYKLIKHLYKNGHKKIGFISNYISAHSFEERLDAFKKYMNYFKLPISEEYLWLEAQYIETNYLKNNILSTIKNSSFPTAWVCVNDNTALTFIKALNEINLKVPEDISVVGFDNISVSSFSELTTINIPKEIMGQKAMEQLIYRIKNPRSPYIDIRLSVSLIERNSVKNIS</sequence>
<keyword evidence="3" id="KW-0238">DNA-binding</keyword>
<evidence type="ECO:0000256" key="3">
    <source>
        <dbReference type="ARBA" id="ARBA00023125"/>
    </source>
</evidence>
<dbReference type="Gene3D" id="3.40.50.2300">
    <property type="match status" value="2"/>
</dbReference>
<dbReference type="InterPro" id="IPR028082">
    <property type="entry name" value="Peripla_BP_I"/>
</dbReference>
<dbReference type="InterPro" id="IPR010982">
    <property type="entry name" value="Lambda_DNA-bd_dom_sf"/>
</dbReference>
<dbReference type="EMBL" id="FUYH01000001">
    <property type="protein sequence ID" value="SKA76134.1"/>
    <property type="molecule type" value="Genomic_DNA"/>
</dbReference>
<keyword evidence="4" id="KW-0804">Transcription</keyword>
<dbReference type="InterPro" id="IPR000843">
    <property type="entry name" value="HTH_LacI"/>
</dbReference>
<dbReference type="AlphaFoldDB" id="A0A1T4WFN0"/>
<dbReference type="GO" id="GO:0003700">
    <property type="term" value="F:DNA-binding transcription factor activity"/>
    <property type="evidence" value="ECO:0007669"/>
    <property type="project" value="TreeGrafter"/>
</dbReference>
<dbReference type="Gene3D" id="1.10.260.40">
    <property type="entry name" value="lambda repressor-like DNA-binding domains"/>
    <property type="match status" value="1"/>
</dbReference>
<reference evidence="7" key="1">
    <citation type="submission" date="2017-02" db="EMBL/GenBank/DDBJ databases">
        <authorList>
            <person name="Varghese N."/>
            <person name="Submissions S."/>
        </authorList>
    </citation>
    <scope>NUCLEOTIDE SEQUENCE [LARGE SCALE GENOMIC DNA]</scope>
    <source>
        <strain evidence="7">USBA 833</strain>
    </source>
</reference>
<dbReference type="SUPFAM" id="SSF47413">
    <property type="entry name" value="lambda repressor-like DNA-binding domains"/>
    <property type="match status" value="1"/>
</dbReference>
<evidence type="ECO:0000313" key="7">
    <source>
        <dbReference type="Proteomes" id="UP000190105"/>
    </source>
</evidence>
<dbReference type="Proteomes" id="UP000190105">
    <property type="component" value="Unassembled WGS sequence"/>
</dbReference>
<keyword evidence="2" id="KW-0805">Transcription regulation</keyword>
<evidence type="ECO:0000313" key="6">
    <source>
        <dbReference type="EMBL" id="SKA76134.1"/>
    </source>
</evidence>